<dbReference type="PATRIC" id="fig|1134457.3.peg.2596"/>
<dbReference type="Proteomes" id="UP000010932">
    <property type="component" value="Unassembled WGS sequence"/>
</dbReference>
<protein>
    <submittedName>
        <fullName evidence="1">Uncharacterized protein</fullName>
    </submittedName>
</protein>
<reference evidence="1 2" key="1">
    <citation type="journal article" date="2013" name="Genome Announc.">
        <title>Whole-Genome Sequence of Microcystis aeruginosa TAIHU98, a Nontoxic Bloom-Forming Strain Isolated from Taihu Lake, China.</title>
        <authorList>
            <person name="Yang C."/>
            <person name="Zhang W."/>
            <person name="Ren M."/>
            <person name="Song L."/>
            <person name="Li T."/>
            <person name="Zhao J."/>
        </authorList>
    </citation>
    <scope>NUCLEOTIDE SEQUENCE [LARGE SCALE GENOMIC DNA]</scope>
    <source>
        <strain evidence="1 2">TAIHU98</strain>
    </source>
</reference>
<dbReference type="AlphaFoldDB" id="L7E4E0"/>
<dbReference type="EMBL" id="ANKQ01000002">
    <property type="protein sequence ID" value="ELP54330.1"/>
    <property type="molecule type" value="Genomic_DNA"/>
</dbReference>
<name>L7E4E0_MICAE</name>
<gene>
    <name evidence="1" type="ORF">O53_3147</name>
</gene>
<comment type="caution">
    <text evidence="1">The sequence shown here is derived from an EMBL/GenBank/DDBJ whole genome shotgun (WGS) entry which is preliminary data.</text>
</comment>
<sequence length="37" mass="4481">MRCRSAQPYESRKHAEMYRLTELINHRLGKVPDYPHP</sequence>
<evidence type="ECO:0000313" key="1">
    <source>
        <dbReference type="EMBL" id="ELP54330.1"/>
    </source>
</evidence>
<organism evidence="1 2">
    <name type="scientific">Microcystis aeruginosa TAIHU98</name>
    <dbReference type="NCBI Taxonomy" id="1134457"/>
    <lineage>
        <taxon>Bacteria</taxon>
        <taxon>Bacillati</taxon>
        <taxon>Cyanobacteriota</taxon>
        <taxon>Cyanophyceae</taxon>
        <taxon>Oscillatoriophycideae</taxon>
        <taxon>Chroococcales</taxon>
        <taxon>Microcystaceae</taxon>
        <taxon>Microcystis</taxon>
    </lineage>
</organism>
<evidence type="ECO:0000313" key="2">
    <source>
        <dbReference type="Proteomes" id="UP000010932"/>
    </source>
</evidence>
<proteinExistence type="predicted"/>
<accession>L7E4E0</accession>